<dbReference type="InterPro" id="IPR002110">
    <property type="entry name" value="Ankyrin_rpt"/>
</dbReference>
<dbReference type="GeneID" id="9479256"/>
<evidence type="ECO:0000313" key="2">
    <source>
        <dbReference type="EMBL" id="EEY62854.1"/>
    </source>
</evidence>
<name>D0NQC2_PHYIT</name>
<proteinExistence type="predicted"/>
<dbReference type="AlphaFoldDB" id="D0NQC2"/>
<sequence>MELQDKVAIAQRRVVHDRSTYREIDTSVIDLLLGYNASVNELDEVRYSKGVSALQIACVQGRTEILELLLNENPENQTKNVEIGRISTDVATLTHPLIKLGILQNEDDVNSHQNRRHRFPGFDSLNIPANMAIMEVLIRNGATFNFPTGRSRDSQLRHVILALSWQNHTYEALRLTLLLLFSPWVVEVKQHKSRDLEQSEHEHRHNSSTHVCRRHVGHFGMVFCTRKIRGRDYCDRSRRGRTLHTGGHVDSVKEIYRENYSFREDKSS</sequence>
<feature type="repeat" description="ANK" evidence="1">
    <location>
        <begin position="49"/>
        <end position="81"/>
    </location>
</feature>
<organism evidence="2 3">
    <name type="scientific">Phytophthora infestans (strain T30-4)</name>
    <name type="common">Potato late blight agent</name>
    <dbReference type="NCBI Taxonomy" id="403677"/>
    <lineage>
        <taxon>Eukaryota</taxon>
        <taxon>Sar</taxon>
        <taxon>Stramenopiles</taxon>
        <taxon>Oomycota</taxon>
        <taxon>Peronosporomycetes</taxon>
        <taxon>Peronosporales</taxon>
        <taxon>Peronosporaceae</taxon>
        <taxon>Phytophthora</taxon>
    </lineage>
</organism>
<protein>
    <submittedName>
        <fullName evidence="2">Uncharacterized protein</fullName>
    </submittedName>
</protein>
<dbReference type="VEuPathDB" id="FungiDB:PITG_15286"/>
<dbReference type="OrthoDB" id="112557at2759"/>
<dbReference type="RefSeq" id="XP_002898729.1">
    <property type="nucleotide sequence ID" value="XM_002898683.1"/>
</dbReference>
<dbReference type="InParanoid" id="D0NQC2"/>
<dbReference type="Proteomes" id="UP000006643">
    <property type="component" value="Unassembled WGS sequence"/>
</dbReference>
<dbReference type="KEGG" id="pif:PITG_15286"/>
<gene>
    <name evidence="2" type="ORF">PITG_15286</name>
</gene>
<dbReference type="PROSITE" id="PS50088">
    <property type="entry name" value="ANK_REPEAT"/>
    <property type="match status" value="1"/>
</dbReference>
<evidence type="ECO:0000313" key="3">
    <source>
        <dbReference type="Proteomes" id="UP000006643"/>
    </source>
</evidence>
<dbReference type="Gene3D" id="1.25.40.20">
    <property type="entry name" value="Ankyrin repeat-containing domain"/>
    <property type="match status" value="1"/>
</dbReference>
<dbReference type="EMBL" id="DS028152">
    <property type="protein sequence ID" value="EEY62854.1"/>
    <property type="molecule type" value="Genomic_DNA"/>
</dbReference>
<keyword evidence="1" id="KW-0040">ANK repeat</keyword>
<reference evidence="3" key="1">
    <citation type="journal article" date="2009" name="Nature">
        <title>Genome sequence and analysis of the Irish potato famine pathogen Phytophthora infestans.</title>
        <authorList>
            <consortium name="The Broad Institute Genome Sequencing Platform"/>
            <person name="Haas B.J."/>
            <person name="Kamoun S."/>
            <person name="Zody M.C."/>
            <person name="Jiang R.H."/>
            <person name="Handsaker R.E."/>
            <person name="Cano L.M."/>
            <person name="Grabherr M."/>
            <person name="Kodira C.D."/>
            <person name="Raffaele S."/>
            <person name="Torto-Alalibo T."/>
            <person name="Bozkurt T.O."/>
            <person name="Ah-Fong A.M."/>
            <person name="Alvarado L."/>
            <person name="Anderson V.L."/>
            <person name="Armstrong M.R."/>
            <person name="Avrova A."/>
            <person name="Baxter L."/>
            <person name="Beynon J."/>
            <person name="Boevink P.C."/>
            <person name="Bollmann S.R."/>
            <person name="Bos J.I."/>
            <person name="Bulone V."/>
            <person name="Cai G."/>
            <person name="Cakir C."/>
            <person name="Carrington J.C."/>
            <person name="Chawner M."/>
            <person name="Conti L."/>
            <person name="Costanzo S."/>
            <person name="Ewan R."/>
            <person name="Fahlgren N."/>
            <person name="Fischbach M.A."/>
            <person name="Fugelstad J."/>
            <person name="Gilroy E.M."/>
            <person name="Gnerre S."/>
            <person name="Green P.J."/>
            <person name="Grenville-Briggs L.J."/>
            <person name="Griffith J."/>
            <person name="Grunwald N.J."/>
            <person name="Horn K."/>
            <person name="Horner N.R."/>
            <person name="Hu C.H."/>
            <person name="Huitema E."/>
            <person name="Jeong D.H."/>
            <person name="Jones A.M."/>
            <person name="Jones J.D."/>
            <person name="Jones R.W."/>
            <person name="Karlsson E.K."/>
            <person name="Kunjeti S.G."/>
            <person name="Lamour K."/>
            <person name="Liu Z."/>
            <person name="Ma L."/>
            <person name="Maclean D."/>
            <person name="Chibucos M.C."/>
            <person name="McDonald H."/>
            <person name="McWalters J."/>
            <person name="Meijer H.J."/>
            <person name="Morgan W."/>
            <person name="Morris P.F."/>
            <person name="Munro C.A."/>
            <person name="O'Neill K."/>
            <person name="Ospina-Giraldo M."/>
            <person name="Pinzon A."/>
            <person name="Pritchard L."/>
            <person name="Ramsahoye B."/>
            <person name="Ren Q."/>
            <person name="Restrepo S."/>
            <person name="Roy S."/>
            <person name="Sadanandom A."/>
            <person name="Savidor A."/>
            <person name="Schornack S."/>
            <person name="Schwartz D.C."/>
            <person name="Schumann U.D."/>
            <person name="Schwessinger B."/>
            <person name="Seyer L."/>
            <person name="Sharpe T."/>
            <person name="Silvar C."/>
            <person name="Song J."/>
            <person name="Studholme D.J."/>
            <person name="Sykes S."/>
            <person name="Thines M."/>
            <person name="van de Vondervoort P.J."/>
            <person name="Phuntumart V."/>
            <person name="Wawra S."/>
            <person name="Weide R."/>
            <person name="Win J."/>
            <person name="Young C."/>
            <person name="Zhou S."/>
            <person name="Fry W."/>
            <person name="Meyers B.C."/>
            <person name="van West P."/>
            <person name="Ristaino J."/>
            <person name="Govers F."/>
            <person name="Birch P.R."/>
            <person name="Whisson S.C."/>
            <person name="Judelson H.S."/>
            <person name="Nusbaum C."/>
        </authorList>
    </citation>
    <scope>NUCLEOTIDE SEQUENCE [LARGE SCALE GENOMIC DNA]</scope>
    <source>
        <strain evidence="3">T30-4</strain>
    </source>
</reference>
<dbReference type="InterPro" id="IPR036770">
    <property type="entry name" value="Ankyrin_rpt-contain_sf"/>
</dbReference>
<keyword evidence="3" id="KW-1185">Reference proteome</keyword>
<dbReference type="SUPFAM" id="SSF48403">
    <property type="entry name" value="Ankyrin repeat"/>
    <property type="match status" value="1"/>
</dbReference>
<accession>D0NQC2</accession>
<evidence type="ECO:0000256" key="1">
    <source>
        <dbReference type="PROSITE-ProRule" id="PRU00023"/>
    </source>
</evidence>
<dbReference type="HOGENOM" id="CLU_1040000_0_0_1"/>